<feature type="compositionally biased region" description="Basic residues" evidence="1">
    <location>
        <begin position="332"/>
        <end position="349"/>
    </location>
</feature>
<feature type="region of interest" description="Disordered" evidence="1">
    <location>
        <begin position="87"/>
        <end position="120"/>
    </location>
</feature>
<gene>
    <name evidence="3" type="ORF">KUTeg_006358</name>
</gene>
<dbReference type="Gene3D" id="1.10.8.10">
    <property type="entry name" value="DNA helicase RuvA subunit, C-terminal domain"/>
    <property type="match status" value="1"/>
</dbReference>
<dbReference type="PROSITE" id="PS51140">
    <property type="entry name" value="CUE"/>
    <property type="match status" value="1"/>
</dbReference>
<dbReference type="SMART" id="SM00546">
    <property type="entry name" value="CUE"/>
    <property type="match status" value="1"/>
</dbReference>
<dbReference type="EMBL" id="JARBDR010000328">
    <property type="protein sequence ID" value="KAJ8316344.1"/>
    <property type="molecule type" value="Genomic_DNA"/>
</dbReference>
<feature type="region of interest" description="Disordered" evidence="1">
    <location>
        <begin position="251"/>
        <end position="362"/>
    </location>
</feature>
<proteinExistence type="predicted"/>
<comment type="caution">
    <text evidence="3">The sequence shown here is derived from an EMBL/GenBank/DDBJ whole genome shotgun (WGS) entry which is preliminary data.</text>
</comment>
<dbReference type="InterPro" id="IPR009060">
    <property type="entry name" value="UBA-like_sf"/>
</dbReference>
<sequence>MHSRCIKMLCSSMHLRCIKVLCISMHLRCIKVLCISMHSRFLADFESHFSFQDYLDILLQSQCDIDETRTRYIQDAINSAFATYGKRRKPTGATNRGGRTSPDGSPGPLEEGAVGGVDTSSSFHSNDATVDLEEEASACAPKMKGVELESMITSVKDLLPDLGDGFIELCLEELDYNVEKVINALLEDKLPPSLCNLDRDLPRKKTDKLTLDDKDMTDIKDHLSMKYGYQVVEFDSDAAAVGGMNEMYDDEYDDTYDINNDSDSKPEKDEFVQNPALLRQKAEERAQFMASRRGRRHGHQQSQRDQEGQGDRKYDVKGKPKGQGQESDVLRNRKWKEKHKSSAGNHNRRYMADKKRMAFPPR</sequence>
<dbReference type="PANTHER" id="PTHR21494">
    <property type="entry name" value="ACTIVATING SIGNAL COINTEGRATOR 1 COMPLEX SUBUNIT 2 ASC-1 COMPLEX SUBUNIT P100"/>
    <property type="match status" value="1"/>
</dbReference>
<feature type="compositionally biased region" description="Basic and acidic residues" evidence="1">
    <location>
        <begin position="262"/>
        <end position="271"/>
    </location>
</feature>
<organism evidence="3 4">
    <name type="scientific">Tegillarca granosa</name>
    <name type="common">Malaysian cockle</name>
    <name type="synonym">Anadara granosa</name>
    <dbReference type="NCBI Taxonomy" id="220873"/>
    <lineage>
        <taxon>Eukaryota</taxon>
        <taxon>Metazoa</taxon>
        <taxon>Spiralia</taxon>
        <taxon>Lophotrochozoa</taxon>
        <taxon>Mollusca</taxon>
        <taxon>Bivalvia</taxon>
        <taxon>Autobranchia</taxon>
        <taxon>Pteriomorphia</taxon>
        <taxon>Arcoida</taxon>
        <taxon>Arcoidea</taxon>
        <taxon>Arcidae</taxon>
        <taxon>Tegillarca</taxon>
    </lineage>
</organism>
<accession>A0ABQ9FG95</accession>
<feature type="compositionally biased region" description="Basic and acidic residues" evidence="1">
    <location>
        <begin position="302"/>
        <end position="318"/>
    </location>
</feature>
<dbReference type="Proteomes" id="UP001217089">
    <property type="component" value="Unassembled WGS sequence"/>
</dbReference>
<evidence type="ECO:0000256" key="1">
    <source>
        <dbReference type="SAM" id="MobiDB-lite"/>
    </source>
</evidence>
<dbReference type="Pfam" id="PF02845">
    <property type="entry name" value="CUE"/>
    <property type="match status" value="1"/>
</dbReference>
<name>A0ABQ9FG95_TEGGR</name>
<dbReference type="PANTHER" id="PTHR21494:SF0">
    <property type="entry name" value="ACTIVATING SIGNAL COINTEGRATOR 1 COMPLEX SUBUNIT 2"/>
    <property type="match status" value="1"/>
</dbReference>
<dbReference type="CDD" id="cd14364">
    <property type="entry name" value="CUE_ASCC2"/>
    <property type="match status" value="1"/>
</dbReference>
<evidence type="ECO:0000313" key="4">
    <source>
        <dbReference type="Proteomes" id="UP001217089"/>
    </source>
</evidence>
<dbReference type="InterPro" id="IPR052586">
    <property type="entry name" value="ASCC2"/>
</dbReference>
<dbReference type="InterPro" id="IPR003892">
    <property type="entry name" value="CUE"/>
</dbReference>
<evidence type="ECO:0000313" key="3">
    <source>
        <dbReference type="EMBL" id="KAJ8316344.1"/>
    </source>
</evidence>
<evidence type="ECO:0000259" key="2">
    <source>
        <dbReference type="PROSITE" id="PS51140"/>
    </source>
</evidence>
<protein>
    <recommendedName>
        <fullName evidence="2">CUE domain-containing protein</fullName>
    </recommendedName>
</protein>
<dbReference type="InterPro" id="IPR041800">
    <property type="entry name" value="ASCC2_CUE"/>
</dbReference>
<reference evidence="3 4" key="1">
    <citation type="submission" date="2022-12" db="EMBL/GenBank/DDBJ databases">
        <title>Chromosome-level genome of Tegillarca granosa.</title>
        <authorList>
            <person name="Kim J."/>
        </authorList>
    </citation>
    <scope>NUCLEOTIDE SEQUENCE [LARGE SCALE GENOMIC DNA]</scope>
    <source>
        <strain evidence="3">Teg-2019</strain>
        <tissue evidence="3">Adductor muscle</tissue>
    </source>
</reference>
<dbReference type="SUPFAM" id="SSF46934">
    <property type="entry name" value="UBA-like"/>
    <property type="match status" value="1"/>
</dbReference>
<feature type="domain" description="CUE" evidence="2">
    <location>
        <begin position="147"/>
        <end position="190"/>
    </location>
</feature>
<keyword evidence="4" id="KW-1185">Reference proteome</keyword>